<keyword evidence="3" id="KW-1185">Reference proteome</keyword>
<accession>A0A9W8NR24</accession>
<dbReference type="Proteomes" id="UP001142393">
    <property type="component" value="Unassembled WGS sequence"/>
</dbReference>
<gene>
    <name evidence="2" type="ORF">DFH05DRAFT_1514736</name>
</gene>
<reference evidence="2 3" key="1">
    <citation type="journal article" date="2023" name="Proc. Natl. Acad. Sci. U.S.A.">
        <title>A global phylogenomic analysis of the shiitake genus Lentinula.</title>
        <authorList>
            <person name="Sierra-Patev S."/>
            <person name="Min B."/>
            <person name="Naranjo-Ortiz M."/>
            <person name="Looney B."/>
            <person name="Konkel Z."/>
            <person name="Slot J.C."/>
            <person name="Sakamoto Y."/>
            <person name="Steenwyk J.L."/>
            <person name="Rokas A."/>
            <person name="Carro J."/>
            <person name="Camarero S."/>
            <person name="Ferreira P."/>
            <person name="Molpeceres G."/>
            <person name="Ruiz-Duenas F.J."/>
            <person name="Serrano A."/>
            <person name="Henrissat B."/>
            <person name="Drula E."/>
            <person name="Hughes K.W."/>
            <person name="Mata J.L."/>
            <person name="Ishikawa N.K."/>
            <person name="Vargas-Isla R."/>
            <person name="Ushijima S."/>
            <person name="Smith C.A."/>
            <person name="Donoghue J."/>
            <person name="Ahrendt S."/>
            <person name="Andreopoulos W."/>
            <person name="He G."/>
            <person name="LaButti K."/>
            <person name="Lipzen A."/>
            <person name="Ng V."/>
            <person name="Riley R."/>
            <person name="Sandor L."/>
            <person name="Barry K."/>
            <person name="Martinez A.T."/>
            <person name="Xiao Y."/>
            <person name="Gibbons J.G."/>
            <person name="Terashima K."/>
            <person name="Grigoriev I.V."/>
            <person name="Hibbett D."/>
        </authorList>
    </citation>
    <scope>NUCLEOTIDE SEQUENCE [LARGE SCALE GENOMIC DNA]</scope>
    <source>
        <strain evidence="2 3">TFB7810</strain>
    </source>
</reference>
<evidence type="ECO:0000313" key="3">
    <source>
        <dbReference type="Proteomes" id="UP001142393"/>
    </source>
</evidence>
<keyword evidence="1" id="KW-0732">Signal</keyword>
<protein>
    <submittedName>
        <fullName evidence="2">Uncharacterized protein</fullName>
    </submittedName>
</protein>
<proteinExistence type="predicted"/>
<feature type="chain" id="PRO_5040774951" evidence="1">
    <location>
        <begin position="29"/>
        <end position="251"/>
    </location>
</feature>
<evidence type="ECO:0000313" key="2">
    <source>
        <dbReference type="EMBL" id="KAJ3739279.1"/>
    </source>
</evidence>
<dbReference type="AlphaFoldDB" id="A0A9W8NR24"/>
<dbReference type="EMBL" id="JANVFU010000019">
    <property type="protein sequence ID" value="KAJ3739279.1"/>
    <property type="molecule type" value="Genomic_DNA"/>
</dbReference>
<organism evidence="2 3">
    <name type="scientific">Lentinula detonsa</name>
    <dbReference type="NCBI Taxonomy" id="2804962"/>
    <lineage>
        <taxon>Eukaryota</taxon>
        <taxon>Fungi</taxon>
        <taxon>Dikarya</taxon>
        <taxon>Basidiomycota</taxon>
        <taxon>Agaricomycotina</taxon>
        <taxon>Agaricomycetes</taxon>
        <taxon>Agaricomycetidae</taxon>
        <taxon>Agaricales</taxon>
        <taxon>Marasmiineae</taxon>
        <taxon>Omphalotaceae</taxon>
        <taxon>Lentinula</taxon>
    </lineage>
</organism>
<evidence type="ECO:0000256" key="1">
    <source>
        <dbReference type="SAM" id="SignalP"/>
    </source>
</evidence>
<name>A0A9W8NR24_9AGAR</name>
<feature type="signal peptide" evidence="1">
    <location>
        <begin position="1"/>
        <end position="28"/>
    </location>
</feature>
<comment type="caution">
    <text evidence="2">The sequence shown here is derived from an EMBL/GenBank/DDBJ whole genome shotgun (WGS) entry which is preliminary data.</text>
</comment>
<sequence length="251" mass="28601">MQLLSSSLSKFSSALFVGLVLLVQSVRPVPISSDLTLNSRTESNQLRPGVSDIVTPSQIRARNQNSPIVVDLEISAPEFSLTEIPISFYVALRDALEPILDVVKHDIVRVINTYQKHILSDESTIHFGYFKVSTPAEYDRITAKMLFHGLKYEWNYPKDHEQATWVVDFLRVSIHDNGTTAYRYKPELLTAHVTRWGVKELTVYKGKYQEGTWNVEKTGDPLPTKVRKGETSLTLKDSFPNRQVRFETFPS</sequence>